<dbReference type="AlphaFoldDB" id="A0AAV5FH79"/>
<organism evidence="1 2">
    <name type="scientific">Eleusine coracana subsp. coracana</name>
    <dbReference type="NCBI Taxonomy" id="191504"/>
    <lineage>
        <taxon>Eukaryota</taxon>
        <taxon>Viridiplantae</taxon>
        <taxon>Streptophyta</taxon>
        <taxon>Embryophyta</taxon>
        <taxon>Tracheophyta</taxon>
        <taxon>Spermatophyta</taxon>
        <taxon>Magnoliopsida</taxon>
        <taxon>Liliopsida</taxon>
        <taxon>Poales</taxon>
        <taxon>Poaceae</taxon>
        <taxon>PACMAD clade</taxon>
        <taxon>Chloridoideae</taxon>
        <taxon>Cynodonteae</taxon>
        <taxon>Eleusininae</taxon>
        <taxon>Eleusine</taxon>
    </lineage>
</organism>
<comment type="caution">
    <text evidence="1">The sequence shown here is derived from an EMBL/GenBank/DDBJ whole genome shotgun (WGS) entry which is preliminary data.</text>
</comment>
<dbReference type="Proteomes" id="UP001054889">
    <property type="component" value="Unassembled WGS sequence"/>
</dbReference>
<dbReference type="EMBL" id="BQKI01000085">
    <property type="protein sequence ID" value="GJN33790.1"/>
    <property type="molecule type" value="Genomic_DNA"/>
</dbReference>
<keyword evidence="2" id="KW-1185">Reference proteome</keyword>
<proteinExistence type="predicted"/>
<accession>A0AAV5FH79</accession>
<evidence type="ECO:0000313" key="2">
    <source>
        <dbReference type="Proteomes" id="UP001054889"/>
    </source>
</evidence>
<reference evidence="1" key="1">
    <citation type="journal article" date="2018" name="DNA Res.">
        <title>Multiple hybrid de novo genome assembly of finger millet, an orphan allotetraploid crop.</title>
        <authorList>
            <person name="Hatakeyama M."/>
            <person name="Aluri S."/>
            <person name="Balachadran M.T."/>
            <person name="Sivarajan S.R."/>
            <person name="Patrignani A."/>
            <person name="Gruter S."/>
            <person name="Poveda L."/>
            <person name="Shimizu-Inatsugi R."/>
            <person name="Baeten J."/>
            <person name="Francoijs K.J."/>
            <person name="Nataraja K.N."/>
            <person name="Reddy Y.A.N."/>
            <person name="Phadnis S."/>
            <person name="Ravikumar R.L."/>
            <person name="Schlapbach R."/>
            <person name="Sreeman S.M."/>
            <person name="Shimizu K.K."/>
        </authorList>
    </citation>
    <scope>NUCLEOTIDE SEQUENCE</scope>
</reference>
<sequence>MSYRAHVWIAASQRPAAAAAAISAVALLPPPPLPRLQVRRPESMVLPAACACRTGIDDGESEGLLADSLLRCCTPWPQEIGRMDNRLASARLQAAVGTCYVEQDVRASRRQTPTSCCG</sequence>
<evidence type="ECO:0000313" key="1">
    <source>
        <dbReference type="EMBL" id="GJN33790.1"/>
    </source>
</evidence>
<reference evidence="1" key="2">
    <citation type="submission" date="2021-12" db="EMBL/GenBank/DDBJ databases">
        <title>Resequencing data analysis of finger millet.</title>
        <authorList>
            <person name="Hatakeyama M."/>
            <person name="Aluri S."/>
            <person name="Balachadran M.T."/>
            <person name="Sivarajan S.R."/>
            <person name="Poveda L."/>
            <person name="Shimizu-Inatsugi R."/>
            <person name="Schlapbach R."/>
            <person name="Sreeman S.M."/>
            <person name="Shimizu K.K."/>
        </authorList>
    </citation>
    <scope>NUCLEOTIDE SEQUENCE</scope>
</reference>
<name>A0AAV5FH79_ELECO</name>
<protein>
    <submittedName>
        <fullName evidence="1">Uncharacterized protein</fullName>
    </submittedName>
</protein>
<gene>
    <name evidence="1" type="primary">gb22413</name>
    <name evidence="1" type="ORF">PR202_gb22413</name>
</gene>